<keyword evidence="10 15" id="KW-0057">Aromatic amino acid biosynthesis</keyword>
<evidence type="ECO:0000256" key="1">
    <source>
        <dbReference type="ARBA" id="ARBA00004496"/>
    </source>
</evidence>
<evidence type="ECO:0000256" key="9">
    <source>
        <dbReference type="ARBA" id="ARBA00022605"/>
    </source>
</evidence>
<dbReference type="PIRSF" id="PIRSF017318">
    <property type="entry name" value="Chor_mut_AroQ_eu"/>
    <property type="match status" value="1"/>
</dbReference>
<keyword evidence="7" id="KW-0827">Tyrosine biosynthesis</keyword>
<evidence type="ECO:0000256" key="8">
    <source>
        <dbReference type="ARBA" id="ARBA00022533"/>
    </source>
</evidence>
<dbReference type="OrthoDB" id="191918at2759"/>
<dbReference type="Proteomes" id="UP000019384">
    <property type="component" value="Unassembled WGS sequence"/>
</dbReference>
<dbReference type="SUPFAM" id="SSF48600">
    <property type="entry name" value="Chorismate mutase II"/>
    <property type="match status" value="1"/>
</dbReference>
<dbReference type="NCBIfam" id="TIGR01802">
    <property type="entry name" value="CM_pl-yst"/>
    <property type="match status" value="1"/>
</dbReference>
<comment type="pathway">
    <text evidence="2">Metabolic intermediate biosynthesis; prephenate biosynthesis; prephenate from chorismate: step 1/1.</text>
</comment>
<evidence type="ECO:0000256" key="14">
    <source>
        <dbReference type="ARBA" id="ARBA00055515"/>
    </source>
</evidence>
<dbReference type="PROSITE" id="PS51169">
    <property type="entry name" value="CHORISMATE_MUT_3"/>
    <property type="match status" value="1"/>
</dbReference>
<evidence type="ECO:0000256" key="7">
    <source>
        <dbReference type="ARBA" id="ARBA00022498"/>
    </source>
</evidence>
<evidence type="ECO:0000313" key="17">
    <source>
        <dbReference type="EMBL" id="CDK29391.1"/>
    </source>
</evidence>
<dbReference type="Pfam" id="PF01817">
    <property type="entry name" value="CM_2"/>
    <property type="match status" value="1"/>
</dbReference>
<evidence type="ECO:0000256" key="6">
    <source>
        <dbReference type="ARBA" id="ARBA00022490"/>
    </source>
</evidence>
<proteinExistence type="predicted"/>
<dbReference type="AlphaFoldDB" id="W6MRK7"/>
<sequence length="259" mass="29816">MDFMKPETVLNLANIRDALVRMEDTIIFDLIERSQFFQSPSVYKPDVFPIPDFQGSFLEWSLLQLEKAHSQVRRYEAPDETPFFPDQLLKSFLPPLNYPPVLASYSNEINANDEIMRMYIHEIVPLISAGEGEQPENLGSTCTADIEALQALSRRIHFGKFVAEAKFRAETERFTKLILNKDVEGIEDAITNSAVEEKILLRLLEKGQAYGTDPTMKYSQNPQSKVKPEVLVRIYKDLVIPLTKKVETDYLLRRLEDEQ</sequence>
<dbReference type="GO" id="GO:0005737">
    <property type="term" value="C:cytoplasm"/>
    <property type="evidence" value="ECO:0007669"/>
    <property type="project" value="UniProtKB-SubCell"/>
</dbReference>
<reference evidence="17" key="1">
    <citation type="submission" date="2013-12" db="EMBL/GenBank/DDBJ databases">
        <authorList>
            <person name="Genoscope - CEA"/>
        </authorList>
    </citation>
    <scope>NUCLEOTIDE SEQUENCE</scope>
    <source>
        <strain evidence="17">CBS 1993</strain>
    </source>
</reference>
<dbReference type="GeneID" id="34522766"/>
<comment type="subcellular location">
    <subcellularLocation>
        <location evidence="1">Cytoplasm</location>
    </subcellularLocation>
</comment>
<dbReference type="FunFam" id="1.10.590.10:FF:000002">
    <property type="entry name" value="Chorismate mutase"/>
    <property type="match status" value="1"/>
</dbReference>
<dbReference type="GO" id="GO:0004106">
    <property type="term" value="F:chorismate mutase activity"/>
    <property type="evidence" value="ECO:0007669"/>
    <property type="project" value="UniProtKB-UniRule"/>
</dbReference>
<reference evidence="17" key="2">
    <citation type="submission" date="2014-02" db="EMBL/GenBank/DDBJ databases">
        <title>Complete DNA sequence of /Kuraishia capsulata/ illustrates novel genomic features among budding yeasts (/Saccharomycotina/).</title>
        <authorList>
            <person name="Morales L."/>
            <person name="Noel B."/>
            <person name="Porcel B."/>
            <person name="Marcet-Houben M."/>
            <person name="Hullo M-F."/>
            <person name="Sacerdot C."/>
            <person name="Tekaia F."/>
            <person name="Leh-Louis V."/>
            <person name="Despons L."/>
            <person name="Khanna V."/>
            <person name="Aury J-M."/>
            <person name="Barbe V."/>
            <person name="Couloux A."/>
            <person name="Labadie K."/>
            <person name="Pelletier E."/>
            <person name="Souciet J-L."/>
            <person name="Boekhout T."/>
            <person name="Gabaldon T."/>
            <person name="Wincker P."/>
            <person name="Dujon B."/>
        </authorList>
    </citation>
    <scope>NUCLEOTIDE SEQUENCE</scope>
    <source>
        <strain evidence="17">CBS 1993</strain>
    </source>
</reference>
<dbReference type="Gene3D" id="1.10.590.10">
    <property type="entry name" value="Chorismate mutase, AroQ class superfamily, eukaryotic"/>
    <property type="match status" value="1"/>
</dbReference>
<keyword evidence="6" id="KW-0963">Cytoplasm</keyword>
<dbReference type="GO" id="GO:0006571">
    <property type="term" value="P:tyrosine biosynthetic process"/>
    <property type="evidence" value="ECO:0007669"/>
    <property type="project" value="UniProtKB-KW"/>
</dbReference>
<evidence type="ECO:0000256" key="13">
    <source>
        <dbReference type="ARBA" id="ARBA00023979"/>
    </source>
</evidence>
<evidence type="ECO:0000256" key="5">
    <source>
        <dbReference type="ARBA" id="ARBA00020296"/>
    </source>
</evidence>
<dbReference type="InterPro" id="IPR037039">
    <property type="entry name" value="CM_AroQ_sf_eucaryotic"/>
</dbReference>
<comment type="subunit">
    <text evidence="3">Homodimer.</text>
</comment>
<dbReference type="GO" id="GO:0046417">
    <property type="term" value="P:chorismate metabolic process"/>
    <property type="evidence" value="ECO:0007669"/>
    <property type="project" value="InterPro"/>
</dbReference>
<feature type="domain" description="Chorismate mutase" evidence="16">
    <location>
        <begin position="143"/>
        <end position="247"/>
    </location>
</feature>
<gene>
    <name evidence="17" type="ORF">KUCA_T00005379001</name>
</gene>
<name>W6MRK7_9ASCO</name>
<evidence type="ECO:0000256" key="11">
    <source>
        <dbReference type="ARBA" id="ARBA00023222"/>
    </source>
</evidence>
<dbReference type="EMBL" id="HG793130">
    <property type="protein sequence ID" value="CDK29391.1"/>
    <property type="molecule type" value="Genomic_DNA"/>
</dbReference>
<dbReference type="GO" id="GO:0009094">
    <property type="term" value="P:L-phenylalanine biosynthetic process"/>
    <property type="evidence" value="ECO:0007669"/>
    <property type="project" value="UniProtKB-KW"/>
</dbReference>
<dbReference type="InterPro" id="IPR002701">
    <property type="entry name" value="CM_II_prokaryot"/>
</dbReference>
<dbReference type="RefSeq" id="XP_022461378.1">
    <property type="nucleotide sequence ID" value="XM_022600569.1"/>
</dbReference>
<keyword evidence="9 15" id="KW-0028">Amino-acid biosynthesis</keyword>
<organism evidence="17 18">
    <name type="scientific">Kuraishia capsulata CBS 1993</name>
    <dbReference type="NCBI Taxonomy" id="1382522"/>
    <lineage>
        <taxon>Eukaryota</taxon>
        <taxon>Fungi</taxon>
        <taxon>Dikarya</taxon>
        <taxon>Ascomycota</taxon>
        <taxon>Saccharomycotina</taxon>
        <taxon>Pichiomycetes</taxon>
        <taxon>Pichiales</taxon>
        <taxon>Pichiaceae</taxon>
        <taxon>Kuraishia</taxon>
    </lineage>
</organism>
<evidence type="ECO:0000313" key="18">
    <source>
        <dbReference type="Proteomes" id="UP000019384"/>
    </source>
</evidence>
<evidence type="ECO:0000256" key="12">
    <source>
        <dbReference type="ARBA" id="ARBA00023235"/>
    </source>
</evidence>
<dbReference type="HOGENOM" id="CLU_057757_0_0_1"/>
<evidence type="ECO:0000256" key="4">
    <source>
        <dbReference type="ARBA" id="ARBA00012404"/>
    </source>
</evidence>
<keyword evidence="12 15" id="KW-0413">Isomerase</keyword>
<evidence type="ECO:0000256" key="3">
    <source>
        <dbReference type="ARBA" id="ARBA00011738"/>
    </source>
</evidence>
<comment type="function">
    <text evidence="14">Catalyzes the Claisen rearrangement of chorismate to prephenate. Acts at the first branch point in the aromatic amino acid pathway where it steers biosynthesis towards phenylalanine and tyrosine, and away from tryptophan.</text>
</comment>
<dbReference type="InterPro" id="IPR008238">
    <property type="entry name" value="Chorismate_mutase_AroQ_euk"/>
</dbReference>
<protein>
    <recommendedName>
        <fullName evidence="5 15">Chorismate mutase</fullName>
        <ecNumber evidence="4 15">5.4.99.5</ecNumber>
    </recommendedName>
</protein>
<dbReference type="PANTHER" id="PTHR21145:SF12">
    <property type="entry name" value="CHORISMATE MUTASE"/>
    <property type="match status" value="1"/>
</dbReference>
<keyword evidence="18" id="KW-1185">Reference proteome</keyword>
<dbReference type="STRING" id="1382522.W6MRK7"/>
<dbReference type="PANTHER" id="PTHR21145">
    <property type="entry name" value="CHORISMATE MUTASE"/>
    <property type="match status" value="1"/>
</dbReference>
<accession>W6MRK7</accession>
<evidence type="ECO:0000259" key="16">
    <source>
        <dbReference type="Pfam" id="PF01817"/>
    </source>
</evidence>
<evidence type="ECO:0000256" key="15">
    <source>
        <dbReference type="PIRNR" id="PIRNR017318"/>
    </source>
</evidence>
<comment type="catalytic activity">
    <reaction evidence="13">
        <text>chorismate = prephenate</text>
        <dbReference type="Rhea" id="RHEA:13897"/>
        <dbReference type="ChEBI" id="CHEBI:29748"/>
        <dbReference type="ChEBI" id="CHEBI:29934"/>
        <dbReference type="EC" id="5.4.99.5"/>
    </reaction>
    <physiologicalReaction direction="left-to-right" evidence="13">
        <dbReference type="Rhea" id="RHEA:13898"/>
    </physiologicalReaction>
</comment>
<dbReference type="UniPathway" id="UPA00120">
    <property type="reaction ID" value="UER00203"/>
</dbReference>
<dbReference type="EC" id="5.4.99.5" evidence="4 15"/>
<evidence type="ECO:0000256" key="10">
    <source>
        <dbReference type="ARBA" id="ARBA00023141"/>
    </source>
</evidence>
<keyword evidence="8" id="KW-0021">Allosteric enzyme</keyword>
<keyword evidence="11" id="KW-0584">Phenylalanine biosynthesis</keyword>
<evidence type="ECO:0000256" key="2">
    <source>
        <dbReference type="ARBA" id="ARBA00004817"/>
    </source>
</evidence>
<dbReference type="InterPro" id="IPR036263">
    <property type="entry name" value="Chorismate_II_sf"/>
</dbReference>